<accession>A0A1E3NXV9</accession>
<evidence type="ECO:0000313" key="3">
    <source>
        <dbReference type="EMBL" id="ODQ57935.1"/>
    </source>
</evidence>
<dbReference type="Proteomes" id="UP000094112">
    <property type="component" value="Unassembled WGS sequence"/>
</dbReference>
<keyword evidence="2" id="KW-0812">Transmembrane</keyword>
<evidence type="ECO:0000256" key="1">
    <source>
        <dbReference type="ARBA" id="ARBA00009003"/>
    </source>
</evidence>
<dbReference type="Pfam" id="PF04488">
    <property type="entry name" value="Gly_transf_sug"/>
    <property type="match status" value="1"/>
</dbReference>
<keyword evidence="3" id="KW-0808">Transferase</keyword>
<dbReference type="EMBL" id="KV454212">
    <property type="protein sequence ID" value="ODQ57935.1"/>
    <property type="molecule type" value="Genomic_DNA"/>
</dbReference>
<comment type="similarity">
    <text evidence="1">Belongs to the glycosyltransferase 32 family.</text>
</comment>
<dbReference type="PANTHER" id="PTHR31834:SF1">
    <property type="entry name" value="INITIATION-SPECIFIC ALPHA-1,6-MANNOSYLTRANSFERASE"/>
    <property type="match status" value="1"/>
</dbReference>
<dbReference type="GO" id="GO:0000136">
    <property type="term" value="C:mannan polymerase complex"/>
    <property type="evidence" value="ECO:0007669"/>
    <property type="project" value="TreeGrafter"/>
</dbReference>
<gene>
    <name evidence="3" type="ORF">WICANDRAFT_95018</name>
</gene>
<dbReference type="GO" id="GO:0000009">
    <property type="term" value="F:alpha-1,6-mannosyltransferase activity"/>
    <property type="evidence" value="ECO:0007669"/>
    <property type="project" value="InterPro"/>
</dbReference>
<protein>
    <submittedName>
        <fullName evidence="3">Glycosyltransferase family 32 protein</fullName>
    </submittedName>
</protein>
<proteinExistence type="inferred from homology"/>
<name>A0A1E3NXV9_WICAA</name>
<dbReference type="OrthoDB" id="409543at2759"/>
<sequence>MFPAFKKSRAFILVLLMIIIVNVSFTTLLYFHEPSKIRLNKVYKEYYKGYKSVDDFNIHRVWNNDDIRYKLSKAFPYEKTTEKPPRNIWQMWKNNDIGNLDQGLQDLIKTWTTQQDETKGSFKYELIGDDQLSVIVNSTFVDVPEVQKAFHILPKIILKSDFMRYLLVFAFGGIYSDIDTSLNKDILDWFIYKDQIYDVDNKVGLTIGIESDRDEKSWARNGMARRLQFCQWTIQSKVGHPFYRQLIYRISDLALNHFNPETNILTKNGQEYDMNSGSPTKFAGIMEWTGPGMFTDVLFEYLNDVYKKSESLTPGLDFAKERMINPNWELDLQSKIKYPVLKGSWHNEYDPIERPIGWQNITKQVHPILFDEDVLLLPIIYFNGKKGEPDDYTQHHFKGSWKS</sequence>
<dbReference type="InterPro" id="IPR007577">
    <property type="entry name" value="GlycoTrfase_DXD_sugar-bd_CS"/>
</dbReference>
<dbReference type="Gene3D" id="3.90.550.20">
    <property type="match status" value="1"/>
</dbReference>
<dbReference type="SUPFAM" id="SSF53448">
    <property type="entry name" value="Nucleotide-diphospho-sugar transferases"/>
    <property type="match status" value="1"/>
</dbReference>
<reference evidence="3 4" key="1">
    <citation type="journal article" date="2016" name="Proc. Natl. Acad. Sci. U.S.A.">
        <title>Comparative genomics of biotechnologically important yeasts.</title>
        <authorList>
            <person name="Riley R."/>
            <person name="Haridas S."/>
            <person name="Wolfe K.H."/>
            <person name="Lopes M.R."/>
            <person name="Hittinger C.T."/>
            <person name="Goeker M."/>
            <person name="Salamov A.A."/>
            <person name="Wisecaver J.H."/>
            <person name="Long T.M."/>
            <person name="Calvey C.H."/>
            <person name="Aerts A.L."/>
            <person name="Barry K.W."/>
            <person name="Choi C."/>
            <person name="Clum A."/>
            <person name="Coughlan A.Y."/>
            <person name="Deshpande S."/>
            <person name="Douglass A.P."/>
            <person name="Hanson S.J."/>
            <person name="Klenk H.-P."/>
            <person name="LaButti K.M."/>
            <person name="Lapidus A."/>
            <person name="Lindquist E.A."/>
            <person name="Lipzen A.M."/>
            <person name="Meier-Kolthoff J.P."/>
            <person name="Ohm R.A."/>
            <person name="Otillar R.P."/>
            <person name="Pangilinan J.L."/>
            <person name="Peng Y."/>
            <person name="Rokas A."/>
            <person name="Rosa C.A."/>
            <person name="Scheuner C."/>
            <person name="Sibirny A.A."/>
            <person name="Slot J.C."/>
            <person name="Stielow J.B."/>
            <person name="Sun H."/>
            <person name="Kurtzman C.P."/>
            <person name="Blackwell M."/>
            <person name="Grigoriev I.V."/>
            <person name="Jeffries T.W."/>
        </authorList>
    </citation>
    <scope>NUCLEOTIDE SEQUENCE [LARGE SCALE GENOMIC DNA]</scope>
    <source>
        <strain evidence="4">ATCC 58044 / CBS 1984 / NCYC 433 / NRRL Y-366-8</strain>
    </source>
</reference>
<keyword evidence="2" id="KW-0472">Membrane</keyword>
<organism evidence="3 4">
    <name type="scientific">Wickerhamomyces anomalus (strain ATCC 58044 / CBS 1984 / NCYC 433 / NRRL Y-366-8)</name>
    <name type="common">Yeast</name>
    <name type="synonym">Hansenula anomala</name>
    <dbReference type="NCBI Taxonomy" id="683960"/>
    <lineage>
        <taxon>Eukaryota</taxon>
        <taxon>Fungi</taxon>
        <taxon>Dikarya</taxon>
        <taxon>Ascomycota</taxon>
        <taxon>Saccharomycotina</taxon>
        <taxon>Saccharomycetes</taxon>
        <taxon>Phaffomycetales</taxon>
        <taxon>Wickerhamomycetaceae</taxon>
        <taxon>Wickerhamomyces</taxon>
    </lineage>
</organism>
<dbReference type="PANTHER" id="PTHR31834">
    <property type="entry name" value="INITIATION-SPECIFIC ALPHA-1,6-MANNOSYLTRANSFERASE"/>
    <property type="match status" value="1"/>
</dbReference>
<feature type="transmembrane region" description="Helical" evidence="2">
    <location>
        <begin position="12"/>
        <end position="31"/>
    </location>
</feature>
<dbReference type="STRING" id="683960.A0A1E3NXV9"/>
<dbReference type="InterPro" id="IPR039367">
    <property type="entry name" value="Och1-like"/>
</dbReference>
<keyword evidence="2" id="KW-1133">Transmembrane helix</keyword>
<dbReference type="RefSeq" id="XP_019037142.1">
    <property type="nucleotide sequence ID" value="XM_019186479.1"/>
</dbReference>
<dbReference type="GO" id="GO:0006487">
    <property type="term" value="P:protein N-linked glycosylation"/>
    <property type="evidence" value="ECO:0007669"/>
    <property type="project" value="TreeGrafter"/>
</dbReference>
<evidence type="ECO:0000313" key="4">
    <source>
        <dbReference type="Proteomes" id="UP000094112"/>
    </source>
</evidence>
<dbReference type="GeneID" id="30203725"/>
<evidence type="ECO:0000256" key="2">
    <source>
        <dbReference type="SAM" id="Phobius"/>
    </source>
</evidence>
<dbReference type="AlphaFoldDB" id="A0A1E3NXV9"/>
<dbReference type="InterPro" id="IPR029044">
    <property type="entry name" value="Nucleotide-diphossugar_trans"/>
</dbReference>
<keyword evidence="4" id="KW-1185">Reference proteome</keyword>